<sequence>MVVRTLLSSVSHLGHYCRQNGTNGKRKRISLVLAASTTVALSGCSFFSPNEGLALLQEKV</sequence>
<dbReference type="EMBL" id="CP047652">
    <property type="protein sequence ID" value="QHI95640.1"/>
    <property type="molecule type" value="Genomic_DNA"/>
</dbReference>
<protein>
    <submittedName>
        <fullName evidence="1">Uncharacterized protein</fullName>
    </submittedName>
</protein>
<dbReference type="RefSeq" id="WP_160618716.1">
    <property type="nucleotide sequence ID" value="NZ_CP047652.1"/>
</dbReference>
<dbReference type="AlphaFoldDB" id="A0A6P1NGI6"/>
<evidence type="ECO:0000313" key="2">
    <source>
        <dbReference type="Proteomes" id="UP000463975"/>
    </source>
</evidence>
<name>A0A6P1NGI6_9PROT</name>
<reference evidence="1 2" key="1">
    <citation type="submission" date="2020-01" db="EMBL/GenBank/DDBJ databases">
        <title>Genome sequencing of strain KACC 21507.</title>
        <authorList>
            <person name="Heo J."/>
            <person name="Kim S.-J."/>
            <person name="Kim J.-S."/>
            <person name="Hong S.-B."/>
            <person name="Kwon S.-W."/>
        </authorList>
    </citation>
    <scope>NUCLEOTIDE SEQUENCE [LARGE SCALE GENOMIC DNA]</scope>
    <source>
        <strain evidence="1 2">KACC 21507</strain>
    </source>
</reference>
<proteinExistence type="predicted"/>
<evidence type="ECO:0000313" key="1">
    <source>
        <dbReference type="EMBL" id="QHI95640.1"/>
    </source>
</evidence>
<accession>A0A6P1NGI6</accession>
<gene>
    <name evidence="1" type="ORF">GT348_04615</name>
</gene>
<organism evidence="1 2">
    <name type="scientific">Aristophania vespae</name>
    <dbReference type="NCBI Taxonomy" id="2697033"/>
    <lineage>
        <taxon>Bacteria</taxon>
        <taxon>Pseudomonadati</taxon>
        <taxon>Pseudomonadota</taxon>
        <taxon>Alphaproteobacteria</taxon>
        <taxon>Acetobacterales</taxon>
        <taxon>Acetobacteraceae</taxon>
        <taxon>Aristophania</taxon>
    </lineage>
</organism>
<keyword evidence="2" id="KW-1185">Reference proteome</keyword>
<dbReference type="Proteomes" id="UP000463975">
    <property type="component" value="Chromosome"/>
</dbReference>
<dbReference type="KEGG" id="bomb:GT348_04615"/>